<accession>A0A699X406</accession>
<name>A0A699X406_TANCI</name>
<sequence>ILEEYLEALLDEGSKILHSIERTILEENLFAEFDEFMAMTVDENSESDFDSDEDEQKFKKITFNTNHRIKTSLEEPPPDLELKSLPDNLEYVFLEEPS</sequence>
<dbReference type="EMBL" id="BKCJ011806310">
    <property type="protein sequence ID" value="GFD54477.1"/>
    <property type="molecule type" value="Genomic_DNA"/>
</dbReference>
<gene>
    <name evidence="1" type="ORF">Tci_926446</name>
</gene>
<keyword evidence="1" id="KW-0548">Nucleotidyltransferase</keyword>
<keyword evidence="1" id="KW-0808">Transferase</keyword>
<evidence type="ECO:0000313" key="1">
    <source>
        <dbReference type="EMBL" id="GFD54477.1"/>
    </source>
</evidence>
<comment type="caution">
    <text evidence="1">The sequence shown here is derived from an EMBL/GenBank/DDBJ whole genome shotgun (WGS) entry which is preliminary data.</text>
</comment>
<organism evidence="1">
    <name type="scientific">Tanacetum cinerariifolium</name>
    <name type="common">Dalmatian daisy</name>
    <name type="synonym">Chrysanthemum cinerariifolium</name>
    <dbReference type="NCBI Taxonomy" id="118510"/>
    <lineage>
        <taxon>Eukaryota</taxon>
        <taxon>Viridiplantae</taxon>
        <taxon>Streptophyta</taxon>
        <taxon>Embryophyta</taxon>
        <taxon>Tracheophyta</taxon>
        <taxon>Spermatophyta</taxon>
        <taxon>Magnoliopsida</taxon>
        <taxon>eudicotyledons</taxon>
        <taxon>Gunneridae</taxon>
        <taxon>Pentapetalae</taxon>
        <taxon>asterids</taxon>
        <taxon>campanulids</taxon>
        <taxon>Asterales</taxon>
        <taxon>Asteraceae</taxon>
        <taxon>Asteroideae</taxon>
        <taxon>Anthemideae</taxon>
        <taxon>Anthemidinae</taxon>
        <taxon>Tanacetum</taxon>
    </lineage>
</organism>
<dbReference type="GO" id="GO:0003964">
    <property type="term" value="F:RNA-directed DNA polymerase activity"/>
    <property type="evidence" value="ECO:0007669"/>
    <property type="project" value="UniProtKB-KW"/>
</dbReference>
<dbReference type="AlphaFoldDB" id="A0A699X406"/>
<feature type="non-terminal residue" evidence="1">
    <location>
        <position position="1"/>
    </location>
</feature>
<feature type="non-terminal residue" evidence="1">
    <location>
        <position position="98"/>
    </location>
</feature>
<keyword evidence="1" id="KW-0695">RNA-directed DNA polymerase</keyword>
<protein>
    <submittedName>
        <fullName evidence="1">Reverse transcriptase domain-containing protein</fullName>
    </submittedName>
</protein>
<proteinExistence type="predicted"/>
<reference evidence="1" key="1">
    <citation type="journal article" date="2019" name="Sci. Rep.">
        <title>Draft genome of Tanacetum cinerariifolium, the natural source of mosquito coil.</title>
        <authorList>
            <person name="Yamashiro T."/>
            <person name="Shiraishi A."/>
            <person name="Satake H."/>
            <person name="Nakayama K."/>
        </authorList>
    </citation>
    <scope>NUCLEOTIDE SEQUENCE</scope>
</reference>